<dbReference type="GO" id="GO:0046872">
    <property type="term" value="F:metal ion binding"/>
    <property type="evidence" value="ECO:0007669"/>
    <property type="project" value="UniProtKB-KW"/>
</dbReference>
<keyword evidence="31" id="KW-1185">Reference proteome</keyword>
<evidence type="ECO:0000256" key="10">
    <source>
        <dbReference type="ARBA" id="ARBA00022777"/>
    </source>
</evidence>
<dbReference type="InterPro" id="IPR013783">
    <property type="entry name" value="Ig-like_fold"/>
</dbReference>
<feature type="domain" description="Ig-like" evidence="28">
    <location>
        <begin position="99"/>
        <end position="194"/>
    </location>
</feature>
<gene>
    <name evidence="30" type="ORF">BSL78_22062</name>
</gene>
<dbReference type="FunFam" id="2.60.40.10:FF:000032">
    <property type="entry name" value="palladin isoform X1"/>
    <property type="match status" value="1"/>
</dbReference>
<dbReference type="InterPro" id="IPR001245">
    <property type="entry name" value="Ser-Thr/Tyr_kinase_cat_dom"/>
</dbReference>
<feature type="region of interest" description="Disordered" evidence="25">
    <location>
        <begin position="206"/>
        <end position="226"/>
    </location>
</feature>
<dbReference type="GO" id="GO:0005524">
    <property type="term" value="F:ATP binding"/>
    <property type="evidence" value="ECO:0007669"/>
    <property type="project" value="UniProtKB-UniRule"/>
</dbReference>
<keyword evidence="15" id="KW-1015">Disulfide bond</keyword>
<keyword evidence="22" id="KW-0479">Metal-binding</keyword>
<keyword evidence="13 26" id="KW-0472">Membrane</keyword>
<dbReference type="PROSITE" id="PS00107">
    <property type="entry name" value="PROTEIN_KINASE_ATP"/>
    <property type="match status" value="1"/>
</dbReference>
<dbReference type="GO" id="GO:0005886">
    <property type="term" value="C:plasma membrane"/>
    <property type="evidence" value="ECO:0007669"/>
    <property type="project" value="TreeGrafter"/>
</dbReference>
<dbReference type="InterPro" id="IPR003598">
    <property type="entry name" value="Ig_sub2"/>
</dbReference>
<organism evidence="30 31">
    <name type="scientific">Stichopus japonicus</name>
    <name type="common">Sea cucumber</name>
    <dbReference type="NCBI Taxonomy" id="307972"/>
    <lineage>
        <taxon>Eukaryota</taxon>
        <taxon>Metazoa</taxon>
        <taxon>Echinodermata</taxon>
        <taxon>Eleutherozoa</taxon>
        <taxon>Echinozoa</taxon>
        <taxon>Holothuroidea</taxon>
        <taxon>Aspidochirotacea</taxon>
        <taxon>Aspidochirotida</taxon>
        <taxon>Stichopodidae</taxon>
        <taxon>Apostichopus</taxon>
    </lineage>
</organism>
<dbReference type="PROSITE" id="PS50853">
    <property type="entry name" value="FN3"/>
    <property type="match status" value="1"/>
</dbReference>
<dbReference type="Pfam" id="PF07714">
    <property type="entry name" value="PK_Tyr_Ser-Thr"/>
    <property type="match status" value="2"/>
</dbReference>
<evidence type="ECO:0000256" key="7">
    <source>
        <dbReference type="ARBA" id="ARBA00022729"/>
    </source>
</evidence>
<comment type="catalytic activity">
    <reaction evidence="19">
        <text>L-tyrosyl-[protein] + ATP = O-phospho-L-tyrosyl-[protein] + ADP + H(+)</text>
        <dbReference type="Rhea" id="RHEA:10596"/>
        <dbReference type="Rhea" id="RHEA-COMP:10136"/>
        <dbReference type="Rhea" id="RHEA-COMP:20101"/>
        <dbReference type="ChEBI" id="CHEBI:15378"/>
        <dbReference type="ChEBI" id="CHEBI:30616"/>
        <dbReference type="ChEBI" id="CHEBI:46858"/>
        <dbReference type="ChEBI" id="CHEBI:61978"/>
        <dbReference type="ChEBI" id="CHEBI:456216"/>
        <dbReference type="EC" id="2.7.10.1"/>
    </reaction>
</comment>
<evidence type="ECO:0000259" key="28">
    <source>
        <dbReference type="PROSITE" id="PS50835"/>
    </source>
</evidence>
<keyword evidence="4" id="KW-0597">Phosphoprotein</keyword>
<sequence>IHPPPENFNVVPVGSEVFNVSWSLPTLQVLPRTCTIKVCKENNATCETEEVRSYPNLTDIWTLLEDYEPLTNYSFWVEMLYNDDVTVSSPVIYAMGLSPRAPYLSENAILHYRKVVNTSLKMKCPVVGDPQPAVAWYKNGKSLPLDMASALSETRLIVQNQLLKFSRLFFSDAGNYSCRASNGEGRLNTTITLTVLAEVDGEEGVTEDEEVYDKNEGKGPEAVPPVKSESMMDRKICTIGSKVTLKCKKPKALVEVEYTWIKDDDKDWFSKVAENRDEGRVKLKNEKLVFLMADNSDAGLYRCITNTSTSETTSEIDLVVNDRPAVKPHIVHLDPVNSTKSVGEDIQFTCKVFSELVPHFSWGKIINGTNIEVQEYKQDFFEILKGNREDTSITISKLRLMNLSVEDSGPYVCLVGTSMGSDEQISWLDVQKLPVPVTEETFPTVVVPHQEPLLSQLSILVLVIGIGGSIILILCCCIVLLRHQSKTHLEHGSIKPSISKPLLSRQISLDSGKSSAPFLCRGRLSSSLTVVSTFEIPLDVEWEFPSDRLSLGKTLGEGAFGKVVMGEAVGILGKETTTQVAVKMLKPNATDRELADLLSEMDMMKLIGKHVNIINLLGCVTQEGPYVIVEFAMHGNLRDFLRQRRPPDSTEGKHVLIPGSEPLVNKDLISFAYQVARGMDFLASKKCIHRDLAARNVLVAEDFIMKIADFGLARDVHYIDFYRKTTDVGRDWNRNVHNLVVCQSSGWPPRLSSIVSSQCTVMFGPMVFFMGNHDVRRNTLSKRSVEQMFEFLRLGKRLDKPQNCSLEIYHLMRECWQTAPGQRPKFSELVEDLERIISLSSNQDYLELDAMGDAPAMTFMESEVDSGHYSNHSRHSSESTV</sequence>
<dbReference type="PANTHER" id="PTHR24416">
    <property type="entry name" value="TYROSINE-PROTEIN KINASE RECEPTOR"/>
    <property type="match status" value="1"/>
</dbReference>
<dbReference type="GO" id="GO:0043235">
    <property type="term" value="C:receptor complex"/>
    <property type="evidence" value="ECO:0007669"/>
    <property type="project" value="TreeGrafter"/>
</dbReference>
<evidence type="ECO:0000256" key="14">
    <source>
        <dbReference type="ARBA" id="ARBA00023137"/>
    </source>
</evidence>
<dbReference type="InterPro" id="IPR050122">
    <property type="entry name" value="RTK"/>
</dbReference>
<dbReference type="FunFam" id="2.60.40.10:FF:000020">
    <property type="entry name" value="Fibroblast growth factor receptor"/>
    <property type="match status" value="1"/>
</dbReference>
<dbReference type="InterPro" id="IPR036116">
    <property type="entry name" value="FN3_sf"/>
</dbReference>
<dbReference type="SUPFAM" id="SSF48726">
    <property type="entry name" value="Immunoglobulin"/>
    <property type="match status" value="3"/>
</dbReference>
<dbReference type="SUPFAM" id="SSF49265">
    <property type="entry name" value="Fibronectin type III"/>
    <property type="match status" value="1"/>
</dbReference>
<dbReference type="OrthoDB" id="5984265at2759"/>
<dbReference type="PROSITE" id="PS50835">
    <property type="entry name" value="IG_LIKE"/>
    <property type="match status" value="3"/>
</dbReference>
<dbReference type="AlphaFoldDB" id="A0A2G8JZH1"/>
<dbReference type="InterPro" id="IPR008266">
    <property type="entry name" value="Tyr_kinase_AS"/>
</dbReference>
<protein>
    <recommendedName>
        <fullName evidence="3">receptor protein-tyrosine kinase</fullName>
        <ecNumber evidence="3">2.7.10.1</ecNumber>
    </recommendedName>
</protein>
<keyword evidence="16" id="KW-0675">Receptor</keyword>
<evidence type="ECO:0000256" key="16">
    <source>
        <dbReference type="ARBA" id="ARBA00023170"/>
    </source>
</evidence>
<evidence type="ECO:0000256" key="22">
    <source>
        <dbReference type="PIRSR" id="PIRSR000615-3"/>
    </source>
</evidence>
<dbReference type="InterPro" id="IPR003961">
    <property type="entry name" value="FN3_dom"/>
</dbReference>
<proteinExistence type="inferred from homology"/>
<feature type="site" description="Important for interaction with phosphotyrosine-binding proteins" evidence="23">
    <location>
        <position position="845"/>
    </location>
</feature>
<feature type="transmembrane region" description="Helical" evidence="26">
    <location>
        <begin position="457"/>
        <end position="481"/>
    </location>
</feature>
<keyword evidence="6 26" id="KW-0812">Transmembrane</keyword>
<dbReference type="InterPro" id="IPR017441">
    <property type="entry name" value="Protein_kinase_ATP_BS"/>
</dbReference>
<evidence type="ECO:0000256" key="3">
    <source>
        <dbReference type="ARBA" id="ARBA00011902"/>
    </source>
</evidence>
<keyword evidence="18" id="KW-0393">Immunoglobulin domain</keyword>
<feature type="binding site" evidence="21">
    <location>
        <begin position="556"/>
        <end position="563"/>
    </location>
    <ligand>
        <name>ATP</name>
        <dbReference type="ChEBI" id="CHEBI:30616"/>
    </ligand>
</feature>
<dbReference type="STRING" id="307972.A0A2G8JZH1"/>
<evidence type="ECO:0000256" key="24">
    <source>
        <dbReference type="PROSITE-ProRule" id="PRU10141"/>
    </source>
</evidence>
<keyword evidence="12 26" id="KW-1133">Transmembrane helix</keyword>
<evidence type="ECO:0000256" key="15">
    <source>
        <dbReference type="ARBA" id="ARBA00023157"/>
    </source>
</evidence>
<evidence type="ECO:0000256" key="12">
    <source>
        <dbReference type="ARBA" id="ARBA00022989"/>
    </source>
</evidence>
<feature type="non-terminal residue" evidence="30">
    <location>
        <position position="1"/>
    </location>
</feature>
<comment type="caution">
    <text evidence="30">The sequence shown here is derived from an EMBL/GenBank/DDBJ whole genome shotgun (WGS) entry which is preliminary data.</text>
</comment>
<evidence type="ECO:0000256" key="18">
    <source>
        <dbReference type="ARBA" id="ARBA00023319"/>
    </source>
</evidence>
<reference evidence="30 31" key="1">
    <citation type="journal article" date="2017" name="PLoS Biol.">
        <title>The sea cucumber genome provides insights into morphological evolution and visceral regeneration.</title>
        <authorList>
            <person name="Zhang X."/>
            <person name="Sun L."/>
            <person name="Yuan J."/>
            <person name="Sun Y."/>
            <person name="Gao Y."/>
            <person name="Zhang L."/>
            <person name="Li S."/>
            <person name="Dai H."/>
            <person name="Hamel J.F."/>
            <person name="Liu C."/>
            <person name="Yu Y."/>
            <person name="Liu S."/>
            <person name="Lin W."/>
            <person name="Guo K."/>
            <person name="Jin S."/>
            <person name="Xu P."/>
            <person name="Storey K.B."/>
            <person name="Huan P."/>
            <person name="Zhang T."/>
            <person name="Zhou Y."/>
            <person name="Zhang J."/>
            <person name="Lin C."/>
            <person name="Li X."/>
            <person name="Xing L."/>
            <person name="Huo D."/>
            <person name="Sun M."/>
            <person name="Wang L."/>
            <person name="Mercier A."/>
            <person name="Li F."/>
            <person name="Yang H."/>
            <person name="Xiang J."/>
        </authorList>
    </citation>
    <scope>NUCLEOTIDE SEQUENCE [LARGE SCALE GENOMIC DNA]</scope>
    <source>
        <strain evidence="30">Shaxun</strain>
        <tissue evidence="30">Muscle</tissue>
    </source>
</reference>
<evidence type="ECO:0000256" key="26">
    <source>
        <dbReference type="SAM" id="Phobius"/>
    </source>
</evidence>
<evidence type="ECO:0000313" key="31">
    <source>
        <dbReference type="Proteomes" id="UP000230750"/>
    </source>
</evidence>
<dbReference type="InterPro" id="IPR003599">
    <property type="entry name" value="Ig_sub"/>
</dbReference>
<accession>A0A2G8JZH1</accession>
<dbReference type="Pfam" id="PF07679">
    <property type="entry name" value="I-set"/>
    <property type="match status" value="2"/>
</dbReference>
<keyword evidence="10" id="KW-0418">Kinase</keyword>
<dbReference type="Gene3D" id="1.10.510.10">
    <property type="entry name" value="Transferase(Phosphotransferase) domain 1"/>
    <property type="match status" value="1"/>
</dbReference>
<dbReference type="GO" id="GO:0005007">
    <property type="term" value="F:fibroblast growth factor receptor activity"/>
    <property type="evidence" value="ECO:0007669"/>
    <property type="project" value="TreeGrafter"/>
</dbReference>
<evidence type="ECO:0000256" key="4">
    <source>
        <dbReference type="ARBA" id="ARBA00022553"/>
    </source>
</evidence>
<feature type="binding site" evidence="21">
    <location>
        <position position="695"/>
    </location>
    <ligand>
        <name>ATP</name>
        <dbReference type="ChEBI" id="CHEBI:30616"/>
    </ligand>
</feature>
<dbReference type="PIRSF" id="PIRSF000615">
    <property type="entry name" value="TyrPK_CSF1-R"/>
    <property type="match status" value="1"/>
</dbReference>
<name>A0A2G8JZH1_STIJA</name>
<feature type="domain" description="Ig-like" evidence="28">
    <location>
        <begin position="328"/>
        <end position="426"/>
    </location>
</feature>
<evidence type="ECO:0000256" key="25">
    <source>
        <dbReference type="SAM" id="MobiDB-lite"/>
    </source>
</evidence>
<evidence type="ECO:0000259" key="29">
    <source>
        <dbReference type="PROSITE" id="PS50853"/>
    </source>
</evidence>
<dbReference type="InterPro" id="IPR000719">
    <property type="entry name" value="Prot_kinase_dom"/>
</dbReference>
<evidence type="ECO:0000256" key="6">
    <source>
        <dbReference type="ARBA" id="ARBA00022692"/>
    </source>
</evidence>
<evidence type="ECO:0000256" key="8">
    <source>
        <dbReference type="ARBA" id="ARBA00022737"/>
    </source>
</evidence>
<keyword evidence="9 21" id="KW-0547">Nucleotide-binding</keyword>
<comment type="similarity">
    <text evidence="2">Belongs to the protein kinase superfamily. CAMK Ser/Thr protein kinase family.</text>
</comment>
<evidence type="ECO:0000256" key="21">
    <source>
        <dbReference type="PIRSR" id="PIRSR000615-2"/>
    </source>
</evidence>
<keyword evidence="11 21" id="KW-0067">ATP-binding</keyword>
<dbReference type="InterPro" id="IPR013098">
    <property type="entry name" value="Ig_I-set"/>
</dbReference>
<evidence type="ECO:0000256" key="5">
    <source>
        <dbReference type="ARBA" id="ARBA00022679"/>
    </source>
</evidence>
<dbReference type="InterPro" id="IPR020635">
    <property type="entry name" value="Tyr_kinase_cat_dom"/>
</dbReference>
<keyword evidence="14" id="KW-0829">Tyrosine-protein kinase</keyword>
<evidence type="ECO:0000256" key="9">
    <source>
        <dbReference type="ARBA" id="ARBA00022741"/>
    </source>
</evidence>
<evidence type="ECO:0000313" key="30">
    <source>
        <dbReference type="EMBL" id="PIK41095.1"/>
    </source>
</evidence>
<evidence type="ECO:0000256" key="17">
    <source>
        <dbReference type="ARBA" id="ARBA00023180"/>
    </source>
</evidence>
<dbReference type="PROSITE" id="PS50011">
    <property type="entry name" value="PROTEIN_KINASE_DOM"/>
    <property type="match status" value="1"/>
</dbReference>
<feature type="domain" description="Fibronectin type-III" evidence="29">
    <location>
        <begin position="4"/>
        <end position="101"/>
    </location>
</feature>
<dbReference type="SMART" id="SM00408">
    <property type="entry name" value="IGc2"/>
    <property type="match status" value="3"/>
</dbReference>
<evidence type="ECO:0000256" key="11">
    <source>
        <dbReference type="ARBA" id="ARBA00022840"/>
    </source>
</evidence>
<dbReference type="Gene3D" id="3.30.200.20">
    <property type="entry name" value="Phosphorylase Kinase, domain 1"/>
    <property type="match status" value="1"/>
</dbReference>
<keyword evidence="8" id="KW-0677">Repeat</keyword>
<dbReference type="EMBL" id="MRZV01001054">
    <property type="protein sequence ID" value="PIK41095.1"/>
    <property type="molecule type" value="Genomic_DNA"/>
</dbReference>
<feature type="active site" description="Proton acceptor" evidence="20">
    <location>
        <position position="691"/>
    </location>
</feature>
<evidence type="ECO:0000259" key="27">
    <source>
        <dbReference type="PROSITE" id="PS50011"/>
    </source>
</evidence>
<dbReference type="SUPFAM" id="SSF56112">
    <property type="entry name" value="Protein kinase-like (PK-like)"/>
    <property type="match status" value="1"/>
</dbReference>
<feature type="binding site" evidence="21 24">
    <location>
        <position position="583"/>
    </location>
    <ligand>
        <name>ATP</name>
        <dbReference type="ChEBI" id="CHEBI:30616"/>
    </ligand>
</feature>
<dbReference type="PRINTS" id="PR00109">
    <property type="entry name" value="TYRKINASE"/>
</dbReference>
<feature type="binding site" evidence="22">
    <location>
        <position position="696"/>
    </location>
    <ligand>
        <name>Mg(2+)</name>
        <dbReference type="ChEBI" id="CHEBI:18420"/>
    </ligand>
</feature>
<feature type="domain" description="Ig-like" evidence="28">
    <location>
        <begin position="224"/>
        <end position="314"/>
    </location>
</feature>
<dbReference type="InterPro" id="IPR007110">
    <property type="entry name" value="Ig-like_dom"/>
</dbReference>
<keyword evidence="7" id="KW-0732">Signal</keyword>
<dbReference type="SMART" id="SM00219">
    <property type="entry name" value="TyrKc"/>
    <property type="match status" value="1"/>
</dbReference>
<evidence type="ECO:0000256" key="23">
    <source>
        <dbReference type="PIRSR" id="PIRSR000615-4"/>
    </source>
</evidence>
<dbReference type="GO" id="GO:0017134">
    <property type="term" value="F:fibroblast growth factor binding"/>
    <property type="evidence" value="ECO:0007669"/>
    <property type="project" value="TreeGrafter"/>
</dbReference>
<keyword evidence="22" id="KW-0460">Magnesium</keyword>
<evidence type="ECO:0000256" key="13">
    <source>
        <dbReference type="ARBA" id="ARBA00023136"/>
    </source>
</evidence>
<dbReference type="Proteomes" id="UP000230750">
    <property type="component" value="Unassembled WGS sequence"/>
</dbReference>
<evidence type="ECO:0000256" key="2">
    <source>
        <dbReference type="ARBA" id="ARBA00006692"/>
    </source>
</evidence>
<comment type="subcellular location">
    <subcellularLocation>
        <location evidence="1">Membrane</location>
        <topology evidence="1">Single-pass membrane protein</topology>
    </subcellularLocation>
</comment>
<evidence type="ECO:0000256" key="1">
    <source>
        <dbReference type="ARBA" id="ARBA00004167"/>
    </source>
</evidence>
<keyword evidence="5" id="KW-0808">Transferase</keyword>
<dbReference type="InterPro" id="IPR036179">
    <property type="entry name" value="Ig-like_dom_sf"/>
</dbReference>
<dbReference type="PROSITE" id="PS00109">
    <property type="entry name" value="PROTEIN_KINASE_TYR"/>
    <property type="match status" value="1"/>
</dbReference>
<keyword evidence="17" id="KW-0325">Glycoprotein</keyword>
<feature type="binding site" evidence="22">
    <location>
        <position position="709"/>
    </location>
    <ligand>
        <name>Mg(2+)</name>
        <dbReference type="ChEBI" id="CHEBI:18420"/>
    </ligand>
</feature>
<evidence type="ECO:0000256" key="19">
    <source>
        <dbReference type="ARBA" id="ARBA00051243"/>
    </source>
</evidence>
<dbReference type="SMART" id="SM00409">
    <property type="entry name" value="IG"/>
    <property type="match status" value="3"/>
</dbReference>
<evidence type="ECO:0000256" key="20">
    <source>
        <dbReference type="PIRSR" id="PIRSR000615-1"/>
    </source>
</evidence>
<dbReference type="InterPro" id="IPR011009">
    <property type="entry name" value="Kinase-like_dom_sf"/>
</dbReference>
<dbReference type="PANTHER" id="PTHR24416:SF550">
    <property type="entry name" value="FIBROBLAST GROWTH FACTOR RECEPTOR HOMOLOG 1-RELATED"/>
    <property type="match status" value="1"/>
</dbReference>
<feature type="domain" description="Protein kinase" evidence="27">
    <location>
        <begin position="549"/>
        <end position="846"/>
    </location>
</feature>
<dbReference type="EC" id="2.7.10.1" evidence="3"/>
<dbReference type="Gene3D" id="2.60.40.10">
    <property type="entry name" value="Immunoglobulins"/>
    <property type="match status" value="4"/>
</dbReference>